<feature type="transmembrane region" description="Helical" evidence="12">
    <location>
        <begin position="374"/>
        <end position="397"/>
    </location>
</feature>
<keyword evidence="8 12" id="KW-1133">Transmembrane helix</keyword>
<evidence type="ECO:0000256" key="2">
    <source>
        <dbReference type="ARBA" id="ARBA00004922"/>
    </source>
</evidence>
<dbReference type="GO" id="GO:0046920">
    <property type="term" value="F:alpha-(1-&gt;3)-fucosyltransferase activity"/>
    <property type="evidence" value="ECO:0007669"/>
    <property type="project" value="TreeGrafter"/>
</dbReference>
<dbReference type="OrthoDB" id="9993460at2759"/>
<evidence type="ECO:0000256" key="9">
    <source>
        <dbReference type="ARBA" id="ARBA00023136"/>
    </source>
</evidence>
<dbReference type="SUPFAM" id="SSF53756">
    <property type="entry name" value="UDP-Glycosyltransferase/glycogen phosphorylase"/>
    <property type="match status" value="1"/>
</dbReference>
<protein>
    <recommendedName>
        <fullName evidence="12">Fucosyltransferase</fullName>
        <ecNumber evidence="12">2.4.1.-</ecNumber>
    </recommendedName>
</protein>
<gene>
    <name evidence="15" type="ORF">DLAC_10112</name>
</gene>
<dbReference type="EC" id="2.4.1.-" evidence="12"/>
<evidence type="ECO:0000313" key="15">
    <source>
        <dbReference type="EMBL" id="KYQ89444.1"/>
    </source>
</evidence>
<evidence type="ECO:0000256" key="3">
    <source>
        <dbReference type="ARBA" id="ARBA00008919"/>
    </source>
</evidence>
<dbReference type="UniPathway" id="UPA00378"/>
<dbReference type="Pfam" id="PF17039">
    <property type="entry name" value="Glyco_tran_10_N"/>
    <property type="match status" value="1"/>
</dbReference>
<dbReference type="Pfam" id="PF00852">
    <property type="entry name" value="Glyco_transf_10"/>
    <property type="match status" value="1"/>
</dbReference>
<name>A0A151Z6N2_TIELA</name>
<reference evidence="15 16" key="1">
    <citation type="submission" date="2015-12" db="EMBL/GenBank/DDBJ databases">
        <title>Dictyostelia acquired genes for synthesis and detection of signals that induce cell-type specialization by lateral gene transfer from prokaryotes.</title>
        <authorList>
            <person name="Gloeckner G."/>
            <person name="Schaap P."/>
        </authorList>
    </citation>
    <scope>NUCLEOTIDE SEQUENCE [LARGE SCALE GENOMIC DNA]</scope>
    <source>
        <strain evidence="15 16">TK</strain>
    </source>
</reference>
<comment type="subcellular location">
    <subcellularLocation>
        <location evidence="11">Endomembrane system</location>
        <topology evidence="11">Single-pass membrane protein</topology>
    </subcellularLocation>
    <subcellularLocation>
        <location evidence="12">Golgi apparatus</location>
        <location evidence="12">Golgi stack membrane</location>
        <topology evidence="12">Single-pass type II membrane protein</topology>
    </subcellularLocation>
    <subcellularLocation>
        <location evidence="1">Membrane</location>
        <topology evidence="1">Single-pass type II membrane protein</topology>
    </subcellularLocation>
</comment>
<dbReference type="Gene3D" id="3.40.50.11660">
    <property type="entry name" value="Glycosyl transferase family 10, C-terminal domain"/>
    <property type="match status" value="1"/>
</dbReference>
<feature type="domain" description="Fucosyltransferase C-terminal" evidence="13">
    <location>
        <begin position="148"/>
        <end position="330"/>
    </location>
</feature>
<keyword evidence="10" id="KW-0325">Glycoprotein</keyword>
<comment type="pathway">
    <text evidence="2">Protein modification; protein glycosylation.</text>
</comment>
<evidence type="ECO:0000256" key="1">
    <source>
        <dbReference type="ARBA" id="ARBA00004606"/>
    </source>
</evidence>
<evidence type="ECO:0000256" key="5">
    <source>
        <dbReference type="ARBA" id="ARBA00022679"/>
    </source>
</evidence>
<feature type="domain" description="Fucosyltransferase N-terminal" evidence="14">
    <location>
        <begin position="38"/>
        <end position="124"/>
    </location>
</feature>
<dbReference type="PANTHER" id="PTHR11929:SF237">
    <property type="entry name" value="FUCOSYLTRANSFERASE"/>
    <property type="match status" value="1"/>
</dbReference>
<dbReference type="FunFam" id="3.40.50.11660:FF:000002">
    <property type="entry name" value="Alpha-(1,3)-fucosyltransferase"/>
    <property type="match status" value="1"/>
</dbReference>
<keyword evidence="5 12" id="KW-0808">Transferase</keyword>
<dbReference type="InterPro" id="IPR055270">
    <property type="entry name" value="Glyco_tran_10_C"/>
</dbReference>
<keyword evidence="16" id="KW-1185">Reference proteome</keyword>
<evidence type="ECO:0000259" key="14">
    <source>
        <dbReference type="Pfam" id="PF17039"/>
    </source>
</evidence>
<dbReference type="InterPro" id="IPR038577">
    <property type="entry name" value="GT10-like_C_sf"/>
</dbReference>
<dbReference type="EMBL" id="LODT01000041">
    <property type="protein sequence ID" value="KYQ89444.1"/>
    <property type="molecule type" value="Genomic_DNA"/>
</dbReference>
<sequence>MLKNPTNRSVEVLHWETNHHWAGWGQKSGEMVGWAGYKVEKDRCKYQCHFHGNQSKYSTADAIIFEPQPFGDRGDPYPLTKPCGQKYVMFSYETPIYFPRQSNAEYLSHMDWRMTFEESSEVRVSMMCSWGFEGGIEAYRREISPPFKQKQGFAVFVASNCHSGGALQRTQYVEDLMRYIPVDSFGLCLQNQPSEALDRNTARERFAHKIEVFSRYKFVLAFENNNYTDYVTEKLSHALLSTSIPVYMGPESVEDYVPGDKSIIKTSDFKSPQDLANYLLNLAENEEDYLSYFKWKKQYFRTTFVRRYKECIFNVECRLCERIVEERVMAQSHPDEYTNQPHYSLALTSGISNQLLGNNYILDHRFFTMHEITLVSIVLLLILYTMFNNVWLLLWIFQRISKLFKIHSKSTTPHQHQPIPTET</sequence>
<keyword evidence="7" id="KW-0735">Signal-anchor</keyword>
<comment type="similarity">
    <text evidence="3 12">Belongs to the glycosyltransferase 10 family.</text>
</comment>
<dbReference type="InterPro" id="IPR001503">
    <property type="entry name" value="Glyco_trans_10"/>
</dbReference>
<evidence type="ECO:0000313" key="16">
    <source>
        <dbReference type="Proteomes" id="UP000076078"/>
    </source>
</evidence>
<dbReference type="InterPro" id="IPR031481">
    <property type="entry name" value="Glyco_tran_10_N"/>
</dbReference>
<keyword evidence="9 12" id="KW-0472">Membrane</keyword>
<proteinExistence type="inferred from homology"/>
<evidence type="ECO:0000256" key="11">
    <source>
        <dbReference type="ARBA" id="ARBA00037847"/>
    </source>
</evidence>
<comment type="caution">
    <text evidence="15">The sequence shown here is derived from an EMBL/GenBank/DDBJ whole genome shotgun (WGS) entry which is preliminary data.</text>
</comment>
<evidence type="ECO:0000256" key="6">
    <source>
        <dbReference type="ARBA" id="ARBA00022692"/>
    </source>
</evidence>
<dbReference type="GO" id="GO:0032580">
    <property type="term" value="C:Golgi cisterna membrane"/>
    <property type="evidence" value="ECO:0007669"/>
    <property type="project" value="UniProtKB-SubCell"/>
</dbReference>
<dbReference type="InParanoid" id="A0A151Z6N2"/>
<organism evidence="15 16">
    <name type="scientific">Tieghemostelium lacteum</name>
    <name type="common">Slime mold</name>
    <name type="synonym">Dictyostelium lacteum</name>
    <dbReference type="NCBI Taxonomy" id="361077"/>
    <lineage>
        <taxon>Eukaryota</taxon>
        <taxon>Amoebozoa</taxon>
        <taxon>Evosea</taxon>
        <taxon>Eumycetozoa</taxon>
        <taxon>Dictyostelia</taxon>
        <taxon>Dictyosteliales</taxon>
        <taxon>Raperosteliaceae</taxon>
        <taxon>Tieghemostelium</taxon>
    </lineage>
</organism>
<evidence type="ECO:0000256" key="8">
    <source>
        <dbReference type="ARBA" id="ARBA00022989"/>
    </source>
</evidence>
<accession>A0A151Z6N2</accession>
<dbReference type="OMA" id="ICATECV"/>
<evidence type="ECO:0000256" key="10">
    <source>
        <dbReference type="ARBA" id="ARBA00023180"/>
    </source>
</evidence>
<evidence type="ECO:0000256" key="4">
    <source>
        <dbReference type="ARBA" id="ARBA00022676"/>
    </source>
</evidence>
<evidence type="ECO:0000256" key="7">
    <source>
        <dbReference type="ARBA" id="ARBA00022968"/>
    </source>
</evidence>
<dbReference type="AlphaFoldDB" id="A0A151Z6N2"/>
<evidence type="ECO:0000259" key="13">
    <source>
        <dbReference type="Pfam" id="PF00852"/>
    </source>
</evidence>
<evidence type="ECO:0000256" key="12">
    <source>
        <dbReference type="RuleBase" id="RU003832"/>
    </source>
</evidence>
<keyword evidence="4 12" id="KW-0328">Glycosyltransferase</keyword>
<keyword evidence="12" id="KW-0333">Golgi apparatus</keyword>
<dbReference type="Proteomes" id="UP000076078">
    <property type="component" value="Unassembled WGS sequence"/>
</dbReference>
<keyword evidence="6 12" id="KW-0812">Transmembrane</keyword>
<dbReference type="PANTHER" id="PTHR11929">
    <property type="entry name" value="ALPHA- 1,3 -FUCOSYLTRANSFERASE"/>
    <property type="match status" value="1"/>
</dbReference>